<comment type="pathway">
    <text evidence="2">Protein modification; protein glycosylation.</text>
</comment>
<dbReference type="SUPFAM" id="SSF53756">
    <property type="entry name" value="UDP-Glycosyltransferase/glycogen phosphorylase"/>
    <property type="match status" value="2"/>
</dbReference>
<reference evidence="14" key="1">
    <citation type="submission" date="2014-04" db="EMBL/GenBank/DDBJ databases">
        <title>Evolutionary Origins and Diversification of the Mycorrhizal Mutualists.</title>
        <authorList>
            <consortium name="DOE Joint Genome Institute"/>
            <consortium name="Mycorrhizal Genomics Consortium"/>
            <person name="Kohler A."/>
            <person name="Kuo A."/>
            <person name="Nagy L.G."/>
            <person name="Floudas D."/>
            <person name="Copeland A."/>
            <person name="Barry K.W."/>
            <person name="Cichocki N."/>
            <person name="Veneault-Fourrey C."/>
            <person name="LaButti K."/>
            <person name="Lindquist E.A."/>
            <person name="Lipzen A."/>
            <person name="Lundell T."/>
            <person name="Morin E."/>
            <person name="Murat C."/>
            <person name="Riley R."/>
            <person name="Ohm R."/>
            <person name="Sun H."/>
            <person name="Tunlid A."/>
            <person name="Henrissat B."/>
            <person name="Grigoriev I.V."/>
            <person name="Hibbett D.S."/>
            <person name="Martin F."/>
        </authorList>
    </citation>
    <scope>NUCLEOTIDE SEQUENCE [LARGE SCALE GENOMIC DNA]</scope>
    <source>
        <strain evidence="14">FD-334 SS-4</strain>
    </source>
</reference>
<dbReference type="PANTHER" id="PTHR13036:SF0">
    <property type="entry name" value="CHITOBIOSYLDIPHOSPHODOLICHOL BETA-MANNOSYLTRANSFERASE"/>
    <property type="match status" value="1"/>
</dbReference>
<keyword evidence="8" id="KW-0256">Endoplasmic reticulum</keyword>
<evidence type="ECO:0000256" key="5">
    <source>
        <dbReference type="ARBA" id="ARBA00022676"/>
    </source>
</evidence>
<evidence type="ECO:0000256" key="9">
    <source>
        <dbReference type="ARBA" id="ARBA00022989"/>
    </source>
</evidence>
<dbReference type="EC" id="2.4.1.142" evidence="3"/>
<evidence type="ECO:0000313" key="14">
    <source>
        <dbReference type="Proteomes" id="UP000054270"/>
    </source>
</evidence>
<dbReference type="AlphaFoldDB" id="A0A0D2PLW4"/>
<feature type="transmembrane region" description="Helical" evidence="12">
    <location>
        <begin position="6"/>
        <end position="26"/>
    </location>
</feature>
<dbReference type="EMBL" id="KN817519">
    <property type="protein sequence ID" value="KJA29331.1"/>
    <property type="molecule type" value="Genomic_DNA"/>
</dbReference>
<evidence type="ECO:0000256" key="7">
    <source>
        <dbReference type="ARBA" id="ARBA00022692"/>
    </source>
</evidence>
<comment type="function">
    <text evidence="11">Participates in the formation of the lipid-linked precursor oligosaccharide for N-glycosylation. Involved in assembling the dolichol-pyrophosphate-GlcNAc(2)-Man(5) intermediate on the cytoplasmic surface of the ER.</text>
</comment>
<name>A0A0D2PLW4_HYPSF</name>
<dbReference type="Pfam" id="PF13692">
    <property type="entry name" value="Glyco_trans_1_4"/>
    <property type="match status" value="1"/>
</dbReference>
<sequence>MATYPQELAAQALLLLCISFLAWRAFRPRNQHSLRSVAILVLGDIGRSPRMMYHAQSFAETGFVTDIIGYGGSKPIPALERLPLGRVRIRHLPELPKIVAFLPFIILAPIKIVIQVASILLWLLVWIDAPPEFIVVQNPPSIPTLALVQLVARMRGSKIIIDWHNLGYSILALRLGKKHILVRIARSFEATFGYSAYAHLFVTQAMRDYLVKKWDLQGQKIVLHDRPPAHFHRSTVQETHELFLKLQPTLSMDETLKDFLPESSSPYTTALTQIKAPTTPASASPKSIAPTNQSIPIYTELSSASLRRDRPAVLVSSTSWTADEDFDVLLGAMGDYDAQAEKLASRTRASHPNAHEKLPKLLVIVTGKGPLRDKYMADIKKLQKSWKWVRCISLWLEAADYPILLGSADLGVCLHSSSSGLDLPMKVVDMFGCGLPVCAWEYPTLKELVKNGKNGLVFRSHAHLALQLEELFLSFPNVPYLRSMSHNLARTSSESLSSASQRHYSPIFDGWGTWEENWSRVMRPLILHDPVHKGR</sequence>
<evidence type="ECO:0000256" key="10">
    <source>
        <dbReference type="ARBA" id="ARBA00023136"/>
    </source>
</evidence>
<dbReference type="Gene3D" id="3.40.50.2000">
    <property type="entry name" value="Glycogen Phosphorylase B"/>
    <property type="match status" value="1"/>
</dbReference>
<proteinExistence type="predicted"/>
<keyword evidence="6 13" id="KW-0808">Transferase</keyword>
<evidence type="ECO:0000256" key="1">
    <source>
        <dbReference type="ARBA" id="ARBA00004389"/>
    </source>
</evidence>
<keyword evidence="9 12" id="KW-1133">Transmembrane helix</keyword>
<dbReference type="OrthoDB" id="614844at2759"/>
<accession>A0A0D2PLW4</accession>
<evidence type="ECO:0000256" key="12">
    <source>
        <dbReference type="SAM" id="Phobius"/>
    </source>
</evidence>
<dbReference type="PANTHER" id="PTHR13036">
    <property type="entry name" value="BETA1,4 MANNOSYLTRANSFERASE"/>
    <property type="match status" value="1"/>
</dbReference>
<dbReference type="OMA" id="CKLIIDW"/>
<evidence type="ECO:0000256" key="2">
    <source>
        <dbReference type="ARBA" id="ARBA00004922"/>
    </source>
</evidence>
<dbReference type="InterPro" id="IPR026051">
    <property type="entry name" value="ALG1-like"/>
</dbReference>
<evidence type="ECO:0000256" key="3">
    <source>
        <dbReference type="ARBA" id="ARBA00012611"/>
    </source>
</evidence>
<dbReference type="GO" id="GO:0005789">
    <property type="term" value="C:endoplasmic reticulum membrane"/>
    <property type="evidence" value="ECO:0007669"/>
    <property type="project" value="UniProtKB-SubCell"/>
</dbReference>
<evidence type="ECO:0000256" key="6">
    <source>
        <dbReference type="ARBA" id="ARBA00022679"/>
    </source>
</evidence>
<gene>
    <name evidence="13" type="ORF">HYPSUDRAFT_127534</name>
</gene>
<feature type="transmembrane region" description="Helical" evidence="12">
    <location>
        <begin position="98"/>
        <end position="127"/>
    </location>
</feature>
<evidence type="ECO:0000256" key="8">
    <source>
        <dbReference type="ARBA" id="ARBA00022824"/>
    </source>
</evidence>
<organism evidence="13 14">
    <name type="scientific">Hypholoma sublateritium (strain FD-334 SS-4)</name>
    <dbReference type="NCBI Taxonomy" id="945553"/>
    <lineage>
        <taxon>Eukaryota</taxon>
        <taxon>Fungi</taxon>
        <taxon>Dikarya</taxon>
        <taxon>Basidiomycota</taxon>
        <taxon>Agaricomycotina</taxon>
        <taxon>Agaricomycetes</taxon>
        <taxon>Agaricomycetidae</taxon>
        <taxon>Agaricales</taxon>
        <taxon>Agaricineae</taxon>
        <taxon>Strophariaceae</taxon>
        <taxon>Hypholoma</taxon>
    </lineage>
</organism>
<dbReference type="GO" id="GO:0004578">
    <property type="term" value="F:chitobiosyldiphosphodolichol beta-mannosyltransferase activity"/>
    <property type="evidence" value="ECO:0007669"/>
    <property type="project" value="UniProtKB-EC"/>
</dbReference>
<keyword evidence="14" id="KW-1185">Reference proteome</keyword>
<dbReference type="STRING" id="945553.A0A0D2PLW4"/>
<protein>
    <recommendedName>
        <fullName evidence="4">Chitobiosyldiphosphodolichol beta-mannosyltransferase</fullName>
        <ecNumber evidence="3">2.4.1.142</ecNumber>
    </recommendedName>
</protein>
<evidence type="ECO:0000256" key="4">
    <source>
        <dbReference type="ARBA" id="ARBA00015841"/>
    </source>
</evidence>
<keyword evidence="7 12" id="KW-0812">Transmembrane</keyword>
<evidence type="ECO:0000256" key="11">
    <source>
        <dbReference type="ARBA" id="ARBA00024899"/>
    </source>
</evidence>
<keyword evidence="5" id="KW-0328">Glycosyltransferase</keyword>
<evidence type="ECO:0000313" key="13">
    <source>
        <dbReference type="EMBL" id="KJA29331.1"/>
    </source>
</evidence>
<keyword evidence="10 12" id="KW-0472">Membrane</keyword>
<comment type="subcellular location">
    <subcellularLocation>
        <location evidence="1">Endoplasmic reticulum membrane</location>
        <topology evidence="1">Single-pass membrane protein</topology>
    </subcellularLocation>
</comment>
<dbReference type="Proteomes" id="UP000054270">
    <property type="component" value="Unassembled WGS sequence"/>
</dbReference>